<dbReference type="Pfam" id="PF02219">
    <property type="entry name" value="MTHFR"/>
    <property type="match status" value="1"/>
</dbReference>
<keyword evidence="5 8" id="KW-0274">FAD</keyword>
<evidence type="ECO:0000256" key="6">
    <source>
        <dbReference type="ARBA" id="ARBA00023002"/>
    </source>
</evidence>
<sequence>MKISQIKDFFISIEVIPPLRGHSADNLYKAIDKIMPYNPAFISVTKHPPELEYYEIDGQILKLPKVKRPGTMGIVAALKMRYNVDVVPHLTCIGNSKFELEELLIDLDFLGIDNVFVIRGDKKKNVIKKEWQYDYAYQLVQQISDMNKGKYLYQTAKKTNFCIGVAGYPEKHYESPNLKTDIKYLKRKIEAGAQFVITQMFFDVEKYFNFVKLLRDEEINVKVIPGLKPILSYKSALKIPGTFYVDIPEELIEKLDNARTPKEEFWTGVKYTIKLIEKLKENNVPGIHFFTMSNTDAIVEILKHI</sequence>
<evidence type="ECO:0000313" key="9">
    <source>
        <dbReference type="EMBL" id="ACJ75552.1"/>
    </source>
</evidence>
<accession>B7IHI8</accession>
<dbReference type="GO" id="GO:0009086">
    <property type="term" value="P:methionine biosynthetic process"/>
    <property type="evidence" value="ECO:0007669"/>
    <property type="project" value="TreeGrafter"/>
</dbReference>
<dbReference type="CDD" id="cd00537">
    <property type="entry name" value="MTHFR"/>
    <property type="match status" value="1"/>
</dbReference>
<dbReference type="GO" id="GO:0005829">
    <property type="term" value="C:cytosol"/>
    <property type="evidence" value="ECO:0007669"/>
    <property type="project" value="TreeGrafter"/>
</dbReference>
<proteinExistence type="inferred from homology"/>
<dbReference type="RefSeq" id="WP_004101192.1">
    <property type="nucleotide sequence ID" value="NC_011653.1"/>
</dbReference>
<evidence type="ECO:0000313" key="10">
    <source>
        <dbReference type="Proteomes" id="UP000002453"/>
    </source>
</evidence>
<organism evidence="9 10">
    <name type="scientific">Thermosipho africanus (strain TCF52B)</name>
    <dbReference type="NCBI Taxonomy" id="484019"/>
    <lineage>
        <taxon>Bacteria</taxon>
        <taxon>Thermotogati</taxon>
        <taxon>Thermotogota</taxon>
        <taxon>Thermotogae</taxon>
        <taxon>Thermotogales</taxon>
        <taxon>Fervidobacteriaceae</taxon>
        <taxon>Thermosipho</taxon>
    </lineage>
</organism>
<dbReference type="GO" id="GO:0035999">
    <property type="term" value="P:tetrahydrofolate interconversion"/>
    <property type="evidence" value="ECO:0007669"/>
    <property type="project" value="UniProtKB-UniPathway"/>
</dbReference>
<dbReference type="PANTHER" id="PTHR45754">
    <property type="entry name" value="METHYLENETETRAHYDROFOLATE REDUCTASE"/>
    <property type="match status" value="1"/>
</dbReference>
<evidence type="ECO:0000256" key="1">
    <source>
        <dbReference type="ARBA" id="ARBA00001974"/>
    </source>
</evidence>
<dbReference type="HOGENOM" id="CLU_025841_0_2_0"/>
<evidence type="ECO:0000256" key="7">
    <source>
        <dbReference type="ARBA" id="ARBA00048628"/>
    </source>
</evidence>
<gene>
    <name evidence="9" type="ordered locus">THA_1096</name>
</gene>
<dbReference type="STRING" id="484019.THA_1096"/>
<evidence type="ECO:0000256" key="8">
    <source>
        <dbReference type="RuleBase" id="RU003862"/>
    </source>
</evidence>
<dbReference type="AlphaFoldDB" id="B7IHI8"/>
<dbReference type="Gene3D" id="3.20.20.220">
    <property type="match status" value="1"/>
</dbReference>
<comment type="similarity">
    <text evidence="3 8">Belongs to the methylenetetrahydrofolate reductase family.</text>
</comment>
<evidence type="ECO:0000256" key="3">
    <source>
        <dbReference type="ARBA" id="ARBA00006743"/>
    </source>
</evidence>
<dbReference type="InterPro" id="IPR029041">
    <property type="entry name" value="FAD-linked_oxidoreductase-like"/>
</dbReference>
<dbReference type="Proteomes" id="UP000002453">
    <property type="component" value="Chromosome"/>
</dbReference>
<dbReference type="PANTHER" id="PTHR45754:SF3">
    <property type="entry name" value="METHYLENETETRAHYDROFOLATE REDUCTASE (NADPH)"/>
    <property type="match status" value="1"/>
</dbReference>
<evidence type="ECO:0000256" key="4">
    <source>
        <dbReference type="ARBA" id="ARBA00022630"/>
    </source>
</evidence>
<dbReference type="UniPathway" id="UPA00193"/>
<dbReference type="eggNOG" id="COG0685">
    <property type="taxonomic scope" value="Bacteria"/>
</dbReference>
<reference evidence="9 10" key="1">
    <citation type="journal article" date="2009" name="J. Bacteriol.">
        <title>The genome of Thermosipho africanus TCF52B: lateral genetic connections to the Firmicutes and Archaea.</title>
        <authorList>
            <person name="Nesboe C.L."/>
            <person name="Bapteste E."/>
            <person name="Curtis B."/>
            <person name="Dahle H."/>
            <person name="Lopez P."/>
            <person name="Macleod D."/>
            <person name="Dlutek M."/>
            <person name="Bowman S."/>
            <person name="Zhaxybayeva O."/>
            <person name="Birkeland N.-K."/>
            <person name="Doolittle W.F."/>
        </authorList>
    </citation>
    <scope>NUCLEOTIDE SEQUENCE [LARGE SCALE GENOMIC DNA]</scope>
    <source>
        <strain evidence="9 10">TCF52B</strain>
    </source>
</reference>
<dbReference type="EMBL" id="CP001185">
    <property type="protein sequence ID" value="ACJ75552.1"/>
    <property type="molecule type" value="Genomic_DNA"/>
</dbReference>
<dbReference type="OrthoDB" id="9812555at2"/>
<comment type="cofactor">
    <cofactor evidence="1 8">
        <name>FAD</name>
        <dbReference type="ChEBI" id="CHEBI:57692"/>
    </cofactor>
</comment>
<evidence type="ECO:0000256" key="5">
    <source>
        <dbReference type="ARBA" id="ARBA00022827"/>
    </source>
</evidence>
<keyword evidence="4 8" id="KW-0285">Flavoprotein</keyword>
<dbReference type="GO" id="GO:0071949">
    <property type="term" value="F:FAD binding"/>
    <property type="evidence" value="ECO:0007669"/>
    <property type="project" value="TreeGrafter"/>
</dbReference>
<dbReference type="InterPro" id="IPR003171">
    <property type="entry name" value="Mehydrof_redctse-like"/>
</dbReference>
<name>B7IHI8_THEAB</name>
<dbReference type="KEGG" id="taf:THA_1096"/>
<keyword evidence="10" id="KW-1185">Reference proteome</keyword>
<keyword evidence="6 8" id="KW-0560">Oxidoreductase</keyword>
<comment type="catalytic activity">
    <reaction evidence="7">
        <text>(6S)-5-methyl-5,6,7,8-tetrahydrofolate + NAD(+) = (6R)-5,10-methylene-5,6,7,8-tetrahydrofolate + NADH + H(+)</text>
        <dbReference type="Rhea" id="RHEA:19821"/>
        <dbReference type="ChEBI" id="CHEBI:15378"/>
        <dbReference type="ChEBI" id="CHEBI:15636"/>
        <dbReference type="ChEBI" id="CHEBI:18608"/>
        <dbReference type="ChEBI" id="CHEBI:57540"/>
        <dbReference type="ChEBI" id="CHEBI:57945"/>
        <dbReference type="EC" id="1.5.1.54"/>
    </reaction>
    <physiologicalReaction direction="right-to-left" evidence="7">
        <dbReference type="Rhea" id="RHEA:19823"/>
    </physiologicalReaction>
</comment>
<comment type="pathway">
    <text evidence="2 8">One-carbon metabolism; tetrahydrofolate interconversion.</text>
</comment>
<evidence type="ECO:0000256" key="2">
    <source>
        <dbReference type="ARBA" id="ARBA00004777"/>
    </source>
</evidence>
<protein>
    <recommendedName>
        <fullName evidence="8">Methylenetetrahydrofolate reductase</fullName>
    </recommendedName>
</protein>
<dbReference type="GO" id="GO:0106312">
    <property type="term" value="F:methylenetetrahydrofolate reductase (NADH) activity"/>
    <property type="evidence" value="ECO:0007669"/>
    <property type="project" value="UniProtKB-EC"/>
</dbReference>
<dbReference type="SUPFAM" id="SSF51730">
    <property type="entry name" value="FAD-linked oxidoreductase"/>
    <property type="match status" value="1"/>
</dbReference>